<dbReference type="Proteomes" id="UP001158576">
    <property type="component" value="Chromosome PAR"/>
</dbReference>
<comment type="subcellular location">
    <subcellularLocation>
        <location evidence="1">Membrane</location>
        <topology evidence="1">Multi-pass membrane protein</topology>
    </subcellularLocation>
</comment>
<name>A0ABN7RQ57_OIKDI</name>
<evidence type="ECO:0000256" key="5">
    <source>
        <dbReference type="ARBA" id="ARBA00023136"/>
    </source>
</evidence>
<feature type="transmembrane region" description="Helical" evidence="6">
    <location>
        <begin position="114"/>
        <end position="130"/>
    </location>
</feature>
<evidence type="ECO:0000256" key="1">
    <source>
        <dbReference type="ARBA" id="ARBA00004141"/>
    </source>
</evidence>
<dbReference type="InterPro" id="IPR002995">
    <property type="entry name" value="Surf4"/>
</dbReference>
<sequence>MGILSELDKVAGDILKDTRDILIFIGRLLLISTFIEDGFRMWHQWTEHTEYIGNTWDWQTEIATVVVGINLAGQVLGAILVLFRILVTPSVVLLTLIVIIQTIVYSIIFDIKFLMRHLAMIGALLLLLAEHKDRRAQQQKQKTPVGLPVLDEHSPSSGLQFFGRIFLVLLFCTLLHFWGWSQAAENFKNDEDAFEDLIGKGLDY</sequence>
<comment type="similarity">
    <text evidence="2">Belongs to the SURF4 family.</text>
</comment>
<keyword evidence="4 6" id="KW-1133">Transmembrane helix</keyword>
<protein>
    <submittedName>
        <fullName evidence="7">Oidioi.mRNA.OKI2018_I69.PAR.g10357.t1.cds</fullName>
    </submittedName>
</protein>
<reference evidence="7 8" key="1">
    <citation type="submission" date="2021-04" db="EMBL/GenBank/DDBJ databases">
        <authorList>
            <person name="Bliznina A."/>
        </authorList>
    </citation>
    <scope>NUCLEOTIDE SEQUENCE [LARGE SCALE GENOMIC DNA]</scope>
</reference>
<feature type="transmembrane region" description="Helical" evidence="6">
    <location>
        <begin position="62"/>
        <end position="83"/>
    </location>
</feature>
<organism evidence="7 8">
    <name type="scientific">Oikopleura dioica</name>
    <name type="common">Tunicate</name>
    <dbReference type="NCBI Taxonomy" id="34765"/>
    <lineage>
        <taxon>Eukaryota</taxon>
        <taxon>Metazoa</taxon>
        <taxon>Chordata</taxon>
        <taxon>Tunicata</taxon>
        <taxon>Appendicularia</taxon>
        <taxon>Copelata</taxon>
        <taxon>Oikopleuridae</taxon>
        <taxon>Oikopleura</taxon>
    </lineage>
</organism>
<dbReference type="Pfam" id="PF02077">
    <property type="entry name" value="SURF4"/>
    <property type="match status" value="1"/>
</dbReference>
<evidence type="ECO:0000313" key="8">
    <source>
        <dbReference type="Proteomes" id="UP001158576"/>
    </source>
</evidence>
<evidence type="ECO:0000313" key="7">
    <source>
        <dbReference type="EMBL" id="CAG5083354.1"/>
    </source>
</evidence>
<proteinExistence type="inferred from homology"/>
<feature type="transmembrane region" description="Helical" evidence="6">
    <location>
        <begin position="90"/>
        <end position="108"/>
    </location>
</feature>
<accession>A0ABN7RQ57</accession>
<evidence type="ECO:0000256" key="2">
    <source>
        <dbReference type="ARBA" id="ARBA00006945"/>
    </source>
</evidence>
<keyword evidence="3 6" id="KW-0812">Transmembrane</keyword>
<feature type="transmembrane region" description="Helical" evidence="6">
    <location>
        <begin position="161"/>
        <end position="180"/>
    </location>
</feature>
<dbReference type="EMBL" id="OU015568">
    <property type="protein sequence ID" value="CAG5083354.1"/>
    <property type="molecule type" value="Genomic_DNA"/>
</dbReference>
<evidence type="ECO:0000256" key="3">
    <source>
        <dbReference type="ARBA" id="ARBA00022692"/>
    </source>
</evidence>
<evidence type="ECO:0000256" key="6">
    <source>
        <dbReference type="SAM" id="Phobius"/>
    </source>
</evidence>
<keyword evidence="8" id="KW-1185">Reference proteome</keyword>
<keyword evidence="5 6" id="KW-0472">Membrane</keyword>
<evidence type="ECO:0000256" key="4">
    <source>
        <dbReference type="ARBA" id="ARBA00022989"/>
    </source>
</evidence>
<gene>
    <name evidence="7" type="ORF">OKIOD_LOCUS1915</name>
</gene>